<evidence type="ECO:0000259" key="8">
    <source>
        <dbReference type="Pfam" id="PF00924"/>
    </source>
</evidence>
<dbReference type="InterPro" id="IPR049142">
    <property type="entry name" value="MS_channel_1st"/>
</dbReference>
<feature type="transmembrane region" description="Helical" evidence="7">
    <location>
        <begin position="31"/>
        <end position="52"/>
    </location>
</feature>
<feature type="transmembrane region" description="Helical" evidence="7">
    <location>
        <begin position="98"/>
        <end position="128"/>
    </location>
</feature>
<evidence type="ECO:0000256" key="4">
    <source>
        <dbReference type="ARBA" id="ARBA00022692"/>
    </source>
</evidence>
<dbReference type="InterPro" id="IPR011014">
    <property type="entry name" value="MscS_channel_TM-2"/>
</dbReference>
<evidence type="ECO:0000256" key="5">
    <source>
        <dbReference type="ARBA" id="ARBA00022989"/>
    </source>
</evidence>
<feature type="domain" description="Mechanosensitive ion channel MscS C-terminal" evidence="9">
    <location>
        <begin position="187"/>
        <end position="269"/>
    </location>
</feature>
<dbReference type="EMBL" id="FZNY01000001">
    <property type="protein sequence ID" value="SNR36619.1"/>
    <property type="molecule type" value="Genomic_DNA"/>
</dbReference>
<dbReference type="InterPro" id="IPR011066">
    <property type="entry name" value="MscS_channel_C_sf"/>
</dbReference>
<dbReference type="GO" id="GO:0008381">
    <property type="term" value="F:mechanosensitive monoatomic ion channel activity"/>
    <property type="evidence" value="ECO:0007669"/>
    <property type="project" value="InterPro"/>
</dbReference>
<evidence type="ECO:0000313" key="12">
    <source>
        <dbReference type="Proteomes" id="UP000198379"/>
    </source>
</evidence>
<protein>
    <submittedName>
        <fullName evidence="11">Small conductance mechanosensitive channel</fullName>
    </submittedName>
</protein>
<evidence type="ECO:0000259" key="9">
    <source>
        <dbReference type="Pfam" id="PF21082"/>
    </source>
</evidence>
<dbReference type="Pfam" id="PF00924">
    <property type="entry name" value="MS_channel_2nd"/>
    <property type="match status" value="1"/>
</dbReference>
<sequence>MQIEDVGQKAQEAKEWTEIAIDYGIEYGTKIILAIIIWIIGKWIINIIMKVFKKMLKKNQNMDETLEKFLSNLVKSILLVLLIIAILGQLGIDTASFAAILAAAGLAVGLALQGSLSNFAGGVLIMLFRPFKVGDLIEAQGEIGVVSEIQIFTTKLATPGNKLAIIPNGALSNGNIKNYTELGQLRVDLTIGVSYDADIKETKEALMRAMTSQEKVLKDPAPTVNMGELADSSVNYEVRPWATPADYWDVYFQTIENCKIELDKAGIEIPYPHGVEIQKQG</sequence>
<feature type="transmembrane region" description="Helical" evidence="7">
    <location>
        <begin position="73"/>
        <end position="92"/>
    </location>
</feature>
<keyword evidence="5 7" id="KW-1133">Transmembrane helix</keyword>
<keyword evidence="6 7" id="KW-0472">Membrane</keyword>
<dbReference type="InterPro" id="IPR049278">
    <property type="entry name" value="MS_channel_C"/>
</dbReference>
<feature type="domain" description="Mechanosensitive ion channel MscS" evidence="8">
    <location>
        <begin position="115"/>
        <end position="180"/>
    </location>
</feature>
<keyword evidence="3" id="KW-1003">Cell membrane</keyword>
<evidence type="ECO:0000256" key="6">
    <source>
        <dbReference type="ARBA" id="ARBA00023136"/>
    </source>
</evidence>
<dbReference type="OrthoDB" id="9809206at2"/>
<dbReference type="SUPFAM" id="SSF82861">
    <property type="entry name" value="Mechanosensitive channel protein MscS (YggB), transmembrane region"/>
    <property type="match status" value="1"/>
</dbReference>
<evidence type="ECO:0000256" key="3">
    <source>
        <dbReference type="ARBA" id="ARBA00022475"/>
    </source>
</evidence>
<evidence type="ECO:0000259" key="10">
    <source>
        <dbReference type="Pfam" id="PF21088"/>
    </source>
</evidence>
<dbReference type="Gene3D" id="1.10.287.1260">
    <property type="match status" value="1"/>
</dbReference>
<dbReference type="PANTHER" id="PTHR30221">
    <property type="entry name" value="SMALL-CONDUCTANCE MECHANOSENSITIVE CHANNEL"/>
    <property type="match status" value="1"/>
</dbReference>
<comment type="similarity">
    <text evidence="2">Belongs to the MscS (TC 1.A.23) family.</text>
</comment>
<gene>
    <name evidence="11" type="ORF">SAMN06265376_101214</name>
</gene>
<dbReference type="PANTHER" id="PTHR30221:SF1">
    <property type="entry name" value="SMALL-CONDUCTANCE MECHANOSENSITIVE CHANNEL"/>
    <property type="match status" value="1"/>
</dbReference>
<dbReference type="InterPro" id="IPR010920">
    <property type="entry name" value="LSM_dom_sf"/>
</dbReference>
<dbReference type="SUPFAM" id="SSF82689">
    <property type="entry name" value="Mechanosensitive channel protein MscS (YggB), C-terminal domain"/>
    <property type="match status" value="1"/>
</dbReference>
<evidence type="ECO:0000256" key="1">
    <source>
        <dbReference type="ARBA" id="ARBA00004651"/>
    </source>
</evidence>
<dbReference type="RefSeq" id="WP_089369582.1">
    <property type="nucleotide sequence ID" value="NZ_BMEP01000002.1"/>
</dbReference>
<dbReference type="Proteomes" id="UP000198379">
    <property type="component" value="Unassembled WGS sequence"/>
</dbReference>
<dbReference type="Gene3D" id="2.30.30.60">
    <property type="match status" value="1"/>
</dbReference>
<evidence type="ECO:0000256" key="2">
    <source>
        <dbReference type="ARBA" id="ARBA00008017"/>
    </source>
</evidence>
<dbReference type="SUPFAM" id="SSF50182">
    <property type="entry name" value="Sm-like ribonucleoproteins"/>
    <property type="match status" value="1"/>
</dbReference>
<reference evidence="11 12" key="1">
    <citation type="submission" date="2017-06" db="EMBL/GenBank/DDBJ databases">
        <authorList>
            <person name="Kim H.J."/>
            <person name="Triplett B.A."/>
        </authorList>
    </citation>
    <scope>NUCLEOTIDE SEQUENCE [LARGE SCALE GENOMIC DNA]</scope>
    <source>
        <strain evidence="11 12">DSM 25597</strain>
    </source>
</reference>
<dbReference type="InterPro" id="IPR045275">
    <property type="entry name" value="MscS_archaea/bacteria_type"/>
</dbReference>
<dbReference type="GO" id="GO:0005886">
    <property type="term" value="C:plasma membrane"/>
    <property type="evidence" value="ECO:0007669"/>
    <property type="project" value="UniProtKB-SubCell"/>
</dbReference>
<dbReference type="InterPro" id="IPR023408">
    <property type="entry name" value="MscS_beta-dom_sf"/>
</dbReference>
<keyword evidence="4 7" id="KW-0812">Transmembrane</keyword>
<feature type="domain" description="Mechanosensitive ion channel transmembrane helices 2/3" evidence="10">
    <location>
        <begin position="72"/>
        <end position="113"/>
    </location>
</feature>
<name>A0A238VSZ0_9FLAO</name>
<accession>A0A238VSZ0</accession>
<evidence type="ECO:0000256" key="7">
    <source>
        <dbReference type="SAM" id="Phobius"/>
    </source>
</evidence>
<proteinExistence type="inferred from homology"/>
<dbReference type="AlphaFoldDB" id="A0A238VSZ0"/>
<keyword evidence="12" id="KW-1185">Reference proteome</keyword>
<organism evidence="11 12">
    <name type="scientific">Dokdonia pacifica</name>
    <dbReference type="NCBI Taxonomy" id="1627892"/>
    <lineage>
        <taxon>Bacteria</taxon>
        <taxon>Pseudomonadati</taxon>
        <taxon>Bacteroidota</taxon>
        <taxon>Flavobacteriia</taxon>
        <taxon>Flavobacteriales</taxon>
        <taxon>Flavobacteriaceae</taxon>
        <taxon>Dokdonia</taxon>
    </lineage>
</organism>
<dbReference type="Gene3D" id="3.30.70.100">
    <property type="match status" value="1"/>
</dbReference>
<dbReference type="Pfam" id="PF21088">
    <property type="entry name" value="MS_channel_1st"/>
    <property type="match status" value="1"/>
</dbReference>
<evidence type="ECO:0000313" key="11">
    <source>
        <dbReference type="EMBL" id="SNR36619.1"/>
    </source>
</evidence>
<dbReference type="InterPro" id="IPR006685">
    <property type="entry name" value="MscS_channel_2nd"/>
</dbReference>
<dbReference type="Pfam" id="PF21082">
    <property type="entry name" value="MS_channel_3rd"/>
    <property type="match status" value="1"/>
</dbReference>
<comment type="subcellular location">
    <subcellularLocation>
        <location evidence="1">Cell membrane</location>
        <topology evidence="1">Multi-pass membrane protein</topology>
    </subcellularLocation>
</comment>